<reference evidence="1 2" key="1">
    <citation type="submission" date="2014-04" db="EMBL/GenBank/DDBJ databases">
        <authorList>
            <consortium name="DOE Joint Genome Institute"/>
            <person name="Kuo A."/>
            <person name="Kohler A."/>
            <person name="Jargeat P."/>
            <person name="Nagy L.G."/>
            <person name="Floudas D."/>
            <person name="Copeland A."/>
            <person name="Barry K.W."/>
            <person name="Cichocki N."/>
            <person name="Veneault-Fourrey C."/>
            <person name="LaButti K."/>
            <person name="Lindquist E.A."/>
            <person name="Lipzen A."/>
            <person name="Lundell T."/>
            <person name="Morin E."/>
            <person name="Murat C."/>
            <person name="Sun H."/>
            <person name="Tunlid A."/>
            <person name="Henrissat B."/>
            <person name="Grigoriev I.V."/>
            <person name="Hibbett D.S."/>
            <person name="Martin F."/>
            <person name="Nordberg H.P."/>
            <person name="Cantor M.N."/>
            <person name="Hua S.X."/>
        </authorList>
    </citation>
    <scope>NUCLEOTIDE SEQUENCE [LARGE SCALE GENOMIC DNA]</scope>
    <source>
        <strain evidence="1 2">Ve08.2h10</strain>
    </source>
</reference>
<dbReference type="Proteomes" id="UP000054538">
    <property type="component" value="Unassembled WGS sequence"/>
</dbReference>
<protein>
    <submittedName>
        <fullName evidence="1">Unplaced genomic scaffold scaffold_644, whole genome shotgun sequence</fullName>
    </submittedName>
</protein>
<accession>A0A0D0E246</accession>
<dbReference type="InParanoid" id="A0A0D0E246"/>
<dbReference type="InterPro" id="IPR043502">
    <property type="entry name" value="DNA/RNA_pol_sf"/>
</dbReference>
<evidence type="ECO:0000313" key="1">
    <source>
        <dbReference type="EMBL" id="KIK90825.1"/>
    </source>
</evidence>
<dbReference type="OrthoDB" id="3236210at2759"/>
<dbReference type="AlphaFoldDB" id="A0A0D0E246"/>
<organism evidence="1 2">
    <name type="scientific">Paxillus rubicundulus Ve08.2h10</name>
    <dbReference type="NCBI Taxonomy" id="930991"/>
    <lineage>
        <taxon>Eukaryota</taxon>
        <taxon>Fungi</taxon>
        <taxon>Dikarya</taxon>
        <taxon>Basidiomycota</taxon>
        <taxon>Agaricomycotina</taxon>
        <taxon>Agaricomycetes</taxon>
        <taxon>Agaricomycetidae</taxon>
        <taxon>Boletales</taxon>
        <taxon>Paxilineae</taxon>
        <taxon>Paxillaceae</taxon>
        <taxon>Paxillus</taxon>
    </lineage>
</organism>
<proteinExistence type="predicted"/>
<keyword evidence="2" id="KW-1185">Reference proteome</keyword>
<dbReference type="EMBL" id="KN825466">
    <property type="protein sequence ID" value="KIK90825.1"/>
    <property type="molecule type" value="Genomic_DNA"/>
</dbReference>
<evidence type="ECO:0000313" key="2">
    <source>
        <dbReference type="Proteomes" id="UP000054538"/>
    </source>
</evidence>
<dbReference type="SUPFAM" id="SSF56672">
    <property type="entry name" value="DNA/RNA polymerases"/>
    <property type="match status" value="1"/>
</dbReference>
<sequence>MGCWYAVPKPHSTKFRLIVDHSAGTHSLNSMIDRDLIAGIKMDGIQSLGRSLLDFRAKHPHEQLVLFKSDVSAAFRRMPVHPLWQLKQVVTVDGNRHVDRNVNFGNSGSPKIWVSFMSSESGSWKSGTVVRRRFAMLETWSKSASFGAGGELRRPEPLATGEACRRAERLFFR</sequence>
<reference evidence="2" key="2">
    <citation type="submission" date="2015-01" db="EMBL/GenBank/DDBJ databases">
        <title>Evolutionary Origins and Diversification of the Mycorrhizal Mutualists.</title>
        <authorList>
            <consortium name="DOE Joint Genome Institute"/>
            <consortium name="Mycorrhizal Genomics Consortium"/>
            <person name="Kohler A."/>
            <person name="Kuo A."/>
            <person name="Nagy L.G."/>
            <person name="Floudas D."/>
            <person name="Copeland A."/>
            <person name="Barry K.W."/>
            <person name="Cichocki N."/>
            <person name="Veneault-Fourrey C."/>
            <person name="LaButti K."/>
            <person name="Lindquist E.A."/>
            <person name="Lipzen A."/>
            <person name="Lundell T."/>
            <person name="Morin E."/>
            <person name="Murat C."/>
            <person name="Riley R."/>
            <person name="Ohm R."/>
            <person name="Sun H."/>
            <person name="Tunlid A."/>
            <person name="Henrissat B."/>
            <person name="Grigoriev I.V."/>
            <person name="Hibbett D.S."/>
            <person name="Martin F."/>
        </authorList>
    </citation>
    <scope>NUCLEOTIDE SEQUENCE [LARGE SCALE GENOMIC DNA]</scope>
    <source>
        <strain evidence="2">Ve08.2h10</strain>
    </source>
</reference>
<dbReference type="HOGENOM" id="CLU_1548107_0_0_1"/>
<gene>
    <name evidence="1" type="ORF">PAXRUDRAFT_662357</name>
</gene>
<dbReference type="STRING" id="930991.A0A0D0E246"/>
<name>A0A0D0E246_9AGAM</name>